<dbReference type="Proteomes" id="UP000544222">
    <property type="component" value="Unassembled WGS sequence"/>
</dbReference>
<name>A0A7W5H1U6_9PORP</name>
<accession>A0A7W5H1U6</accession>
<dbReference type="InterPro" id="IPR039968">
    <property type="entry name" value="BcerS-like"/>
</dbReference>
<gene>
    <name evidence="1" type="ORF">FHX64_001218</name>
</gene>
<proteinExistence type="predicted"/>
<keyword evidence="1" id="KW-0808">Transferase</keyword>
<dbReference type="Gene3D" id="3.40.630.30">
    <property type="match status" value="1"/>
</dbReference>
<comment type="caution">
    <text evidence="1">The sequence shown here is derived from an EMBL/GenBank/DDBJ whole genome shotgun (WGS) entry which is preliminary data.</text>
</comment>
<keyword evidence="2" id="KW-1185">Reference proteome</keyword>
<dbReference type="PANTHER" id="PTHR41368:SF1">
    <property type="entry name" value="PROTEIN YGHO"/>
    <property type="match status" value="1"/>
</dbReference>
<dbReference type="RefSeq" id="WP_183412869.1">
    <property type="nucleotide sequence ID" value="NZ_JACHYB010000001.1"/>
</dbReference>
<evidence type="ECO:0000313" key="2">
    <source>
        <dbReference type="Proteomes" id="UP000544222"/>
    </source>
</evidence>
<dbReference type="GO" id="GO:0016740">
    <property type="term" value="F:transferase activity"/>
    <property type="evidence" value="ECO:0007669"/>
    <property type="project" value="UniProtKB-KW"/>
</dbReference>
<dbReference type="EMBL" id="JACHYB010000001">
    <property type="protein sequence ID" value="MBB3187055.1"/>
    <property type="molecule type" value="Genomic_DNA"/>
</dbReference>
<sequence>MVSIREATTKKELKKFILFPFELYKDDKNWVPPLISDEWKTFDKKKNPSFSHCEAAYFLAYQNNKIVGRVAAIINHKANKTWNDYRTRFGWIAFIDDEDVSKALLDAVEAWGTTKGMQGLHGPLGFTDFDSEGMLVEGFEHQPTITTAYNYPYFPRHLEKQGFVKKIDWVQYKFNASQSVPEKVLKINTLISEKYHVRTLVMSSRKEILKYVDSFFRTLNTSFSKLYGFSELSPQQVKYYVQHYFGFARPELICFVVDEHDEVIGFGISFPSLSKAFQKAKGRLFPFGFIHIIRALRKYDTIDLYLTGVHPDWHRRGIHALYHVALNEVSIQRNINTAFSAGQLETNHDALGIWDNYEKEPWFRTRCFIRD</sequence>
<protein>
    <submittedName>
        <fullName evidence="1">GNAT superfamily N-acetyltransferase</fullName>
    </submittedName>
</protein>
<dbReference type="PANTHER" id="PTHR41368">
    <property type="entry name" value="PROTEIN YGHO"/>
    <property type="match status" value="1"/>
</dbReference>
<evidence type="ECO:0000313" key="1">
    <source>
        <dbReference type="EMBL" id="MBB3187055.1"/>
    </source>
</evidence>
<dbReference type="InterPro" id="IPR016181">
    <property type="entry name" value="Acyl_CoA_acyltransferase"/>
</dbReference>
<reference evidence="1 2" key="1">
    <citation type="submission" date="2020-08" db="EMBL/GenBank/DDBJ databases">
        <title>Genomic Encyclopedia of Type Strains, Phase IV (KMG-IV): sequencing the most valuable type-strain genomes for metagenomic binning, comparative biology and taxonomic classification.</title>
        <authorList>
            <person name="Goeker M."/>
        </authorList>
    </citation>
    <scope>NUCLEOTIDE SEQUENCE [LARGE SCALE GENOMIC DNA]</scope>
    <source>
        <strain evidence="1 2">DSM 27471</strain>
    </source>
</reference>
<dbReference type="AlphaFoldDB" id="A0A7W5H1U6"/>
<dbReference type="SUPFAM" id="SSF55729">
    <property type="entry name" value="Acyl-CoA N-acyltransferases (Nat)"/>
    <property type="match status" value="1"/>
</dbReference>
<organism evidence="1 2">
    <name type="scientific">Microbacter margulisiae</name>
    <dbReference type="NCBI Taxonomy" id="1350067"/>
    <lineage>
        <taxon>Bacteria</taxon>
        <taxon>Pseudomonadati</taxon>
        <taxon>Bacteroidota</taxon>
        <taxon>Bacteroidia</taxon>
        <taxon>Bacteroidales</taxon>
        <taxon>Porphyromonadaceae</taxon>
        <taxon>Microbacter</taxon>
    </lineage>
</organism>